<dbReference type="PANTHER" id="PTHR33392:SF6">
    <property type="entry name" value="POLYISOPRENYL-TEICHOIC ACID--PEPTIDOGLYCAN TEICHOIC ACID TRANSFERASE TAGU"/>
    <property type="match status" value="1"/>
</dbReference>
<feature type="compositionally biased region" description="Basic and acidic residues" evidence="2">
    <location>
        <begin position="336"/>
        <end position="352"/>
    </location>
</feature>
<comment type="caution">
    <text evidence="4">The sequence shown here is derived from an EMBL/GenBank/DDBJ whole genome shotgun (WGS) entry which is preliminary data.</text>
</comment>
<comment type="similarity">
    <text evidence="1">Belongs to the LytR/CpsA/Psr (LCP) family.</text>
</comment>
<name>A0ABW3M1T7_9PSEU</name>
<proteinExistence type="inferred from homology"/>
<protein>
    <submittedName>
        <fullName evidence="4">LCP family protein</fullName>
    </submittedName>
</protein>
<dbReference type="NCBIfam" id="TIGR00350">
    <property type="entry name" value="lytR_cpsA_psr"/>
    <property type="match status" value="1"/>
</dbReference>
<sequence>MRTPVTVGKSAQLGDENFLLVGSDTRAGADAEDGVGNANQVPGARSDTVMVAHIPKDRKRVVMVSFPRDLEIQRPECQRYDSQKGSYTDAKVPPSKNQKLNTAFQVGGPLCVTKVIQNLSGLKINHFVGIDFNGFKDMVDAVDGVSVCVERPMYDTELKTWIVQNPGQQVDLKGDAALNFVRARHVQDSPAKDAKGDPTSDYGRIKRQQRFLSSLLRKAMSGQVLLDPGKLTGFVNAFTKATFGEGITSNDLITLSRSLQNVAAGKITFITVPTVGLPNDRGNEVLRDKDNKALFTAVINETPLPGESDAGAPNPQAQNKPPDQEVLQYGQSAVDGRQRDQRREDLARGQPG</sequence>
<evidence type="ECO:0000259" key="3">
    <source>
        <dbReference type="Pfam" id="PF03816"/>
    </source>
</evidence>
<feature type="domain" description="Cell envelope-related transcriptional attenuator" evidence="3">
    <location>
        <begin position="45"/>
        <end position="220"/>
    </location>
</feature>
<dbReference type="Proteomes" id="UP001597045">
    <property type="component" value="Unassembled WGS sequence"/>
</dbReference>
<dbReference type="PANTHER" id="PTHR33392">
    <property type="entry name" value="POLYISOPRENYL-TEICHOIC ACID--PEPTIDOGLYCAN TEICHOIC ACID TRANSFERASE TAGU"/>
    <property type="match status" value="1"/>
</dbReference>
<organism evidence="4 5">
    <name type="scientific">Kibdelosporangium lantanae</name>
    <dbReference type="NCBI Taxonomy" id="1497396"/>
    <lineage>
        <taxon>Bacteria</taxon>
        <taxon>Bacillati</taxon>
        <taxon>Actinomycetota</taxon>
        <taxon>Actinomycetes</taxon>
        <taxon>Pseudonocardiales</taxon>
        <taxon>Pseudonocardiaceae</taxon>
        <taxon>Kibdelosporangium</taxon>
    </lineage>
</organism>
<keyword evidence="5" id="KW-1185">Reference proteome</keyword>
<evidence type="ECO:0000313" key="5">
    <source>
        <dbReference type="Proteomes" id="UP001597045"/>
    </source>
</evidence>
<dbReference type="EMBL" id="JBHTIS010000077">
    <property type="protein sequence ID" value="MFD1044567.1"/>
    <property type="molecule type" value="Genomic_DNA"/>
</dbReference>
<dbReference type="InterPro" id="IPR004474">
    <property type="entry name" value="LytR_CpsA_psr"/>
</dbReference>
<feature type="non-terminal residue" evidence="4">
    <location>
        <position position="352"/>
    </location>
</feature>
<dbReference type="Pfam" id="PF03816">
    <property type="entry name" value="LytR_cpsA_psr"/>
    <property type="match status" value="1"/>
</dbReference>
<feature type="region of interest" description="Disordered" evidence="2">
    <location>
        <begin position="302"/>
        <end position="352"/>
    </location>
</feature>
<evidence type="ECO:0000313" key="4">
    <source>
        <dbReference type="EMBL" id="MFD1044567.1"/>
    </source>
</evidence>
<reference evidence="5" key="1">
    <citation type="journal article" date="2019" name="Int. J. Syst. Evol. Microbiol.">
        <title>The Global Catalogue of Microorganisms (GCM) 10K type strain sequencing project: providing services to taxonomists for standard genome sequencing and annotation.</title>
        <authorList>
            <consortium name="The Broad Institute Genomics Platform"/>
            <consortium name="The Broad Institute Genome Sequencing Center for Infectious Disease"/>
            <person name="Wu L."/>
            <person name="Ma J."/>
        </authorList>
    </citation>
    <scope>NUCLEOTIDE SEQUENCE [LARGE SCALE GENOMIC DNA]</scope>
    <source>
        <strain evidence="5">JCM 31486</strain>
    </source>
</reference>
<dbReference type="Gene3D" id="3.40.630.190">
    <property type="entry name" value="LCP protein"/>
    <property type="match status" value="1"/>
</dbReference>
<evidence type="ECO:0000256" key="1">
    <source>
        <dbReference type="ARBA" id="ARBA00006068"/>
    </source>
</evidence>
<dbReference type="InterPro" id="IPR050922">
    <property type="entry name" value="LytR/CpsA/Psr_CW_biosynth"/>
</dbReference>
<evidence type="ECO:0000256" key="2">
    <source>
        <dbReference type="SAM" id="MobiDB-lite"/>
    </source>
</evidence>
<gene>
    <name evidence="4" type="ORF">ACFQ1S_02640</name>
</gene>
<accession>A0ABW3M1T7</accession>